<name>A0AAV9JWG5_9PEZI</name>
<dbReference type="PANTHER" id="PTHR47843:SF2">
    <property type="entry name" value="BTB DOMAIN-CONTAINING PROTEIN"/>
    <property type="match status" value="1"/>
</dbReference>
<dbReference type="Proteomes" id="UP001324427">
    <property type="component" value="Unassembled WGS sequence"/>
</dbReference>
<dbReference type="PROSITE" id="PS50097">
    <property type="entry name" value="BTB"/>
    <property type="match status" value="1"/>
</dbReference>
<dbReference type="InterPro" id="IPR000210">
    <property type="entry name" value="BTB/POZ_dom"/>
</dbReference>
<evidence type="ECO:0000313" key="3">
    <source>
        <dbReference type="Proteomes" id="UP001324427"/>
    </source>
</evidence>
<proteinExistence type="predicted"/>
<feature type="domain" description="BTB" evidence="1">
    <location>
        <begin position="22"/>
        <end position="84"/>
    </location>
</feature>
<sequence length="384" mass="42690">MACVSDLSEGSPAKRPSFRHKTEVIVGTGASRESFTFHIEVLCARSSFFKAACARWKDGKPIKLVDDDPETFNRYLQCVYQDKLPDIGPQGSLDHFVDVYVLADQLGDLQSNNIIIDGLTRISNESGRVPAAGLVSRAWNVTPANSPLRRLLLDFIVHELASQAFEDYADLLATDVLRAVAKEFRRLERPDDENEEGRVGDKFSANCFHCGGSFPSTNKEQLGKRIRMATNATSPPTKKAKYLDTVVVLIGADKIAFTVYTDVLCKRSPFLQAAPAARWQKQGEEKNVDLQEHKPAVFDHYLQCVYKDSAAIDTDGAVAELNAGRRSHELEYPKAVAIFATLTESYILADKLGDVLSCNLIINEYARICDELDWIPDPCDIQLI</sequence>
<accession>A0AAV9JWG5</accession>
<organism evidence="2 3">
    <name type="scientific">Oleoguttula mirabilis</name>
    <dbReference type="NCBI Taxonomy" id="1507867"/>
    <lineage>
        <taxon>Eukaryota</taxon>
        <taxon>Fungi</taxon>
        <taxon>Dikarya</taxon>
        <taxon>Ascomycota</taxon>
        <taxon>Pezizomycotina</taxon>
        <taxon>Dothideomycetes</taxon>
        <taxon>Dothideomycetidae</taxon>
        <taxon>Mycosphaerellales</taxon>
        <taxon>Teratosphaeriaceae</taxon>
        <taxon>Oleoguttula</taxon>
    </lineage>
</organism>
<dbReference type="InterPro" id="IPR011333">
    <property type="entry name" value="SKP1/BTB/POZ_sf"/>
</dbReference>
<gene>
    <name evidence="2" type="ORF">LTR36_006433</name>
</gene>
<dbReference type="Gene3D" id="3.30.710.10">
    <property type="entry name" value="Potassium Channel Kv1.1, Chain A"/>
    <property type="match status" value="2"/>
</dbReference>
<dbReference type="EMBL" id="JAVFHQ010000004">
    <property type="protein sequence ID" value="KAK4549436.1"/>
    <property type="molecule type" value="Genomic_DNA"/>
</dbReference>
<evidence type="ECO:0000259" key="1">
    <source>
        <dbReference type="PROSITE" id="PS50097"/>
    </source>
</evidence>
<comment type="caution">
    <text evidence="2">The sequence shown here is derived from an EMBL/GenBank/DDBJ whole genome shotgun (WGS) entry which is preliminary data.</text>
</comment>
<dbReference type="SUPFAM" id="SSF54695">
    <property type="entry name" value="POZ domain"/>
    <property type="match status" value="1"/>
</dbReference>
<dbReference type="CDD" id="cd18186">
    <property type="entry name" value="BTB_POZ_ZBTB_KLHL-like"/>
    <property type="match status" value="1"/>
</dbReference>
<keyword evidence="3" id="KW-1185">Reference proteome</keyword>
<dbReference type="AlphaFoldDB" id="A0AAV9JWG5"/>
<protein>
    <recommendedName>
        <fullName evidence="1">BTB domain-containing protein</fullName>
    </recommendedName>
</protein>
<dbReference type="PANTHER" id="PTHR47843">
    <property type="entry name" value="BTB DOMAIN-CONTAINING PROTEIN-RELATED"/>
    <property type="match status" value="1"/>
</dbReference>
<reference evidence="2 3" key="1">
    <citation type="submission" date="2021-11" db="EMBL/GenBank/DDBJ databases">
        <title>Black yeast isolated from Biological Soil Crust.</title>
        <authorList>
            <person name="Kurbessoian T."/>
        </authorList>
    </citation>
    <scope>NUCLEOTIDE SEQUENCE [LARGE SCALE GENOMIC DNA]</scope>
    <source>
        <strain evidence="2 3">CCFEE 5522</strain>
    </source>
</reference>
<evidence type="ECO:0000313" key="2">
    <source>
        <dbReference type="EMBL" id="KAK4549436.1"/>
    </source>
</evidence>